<dbReference type="PANTHER" id="PTHR24359">
    <property type="entry name" value="SERINE/THREONINE-PROTEIN KINASE SBK1"/>
    <property type="match status" value="1"/>
</dbReference>
<evidence type="ECO:0000313" key="4">
    <source>
        <dbReference type="Proteomes" id="UP001345013"/>
    </source>
</evidence>
<feature type="compositionally biased region" description="Polar residues" evidence="1">
    <location>
        <begin position="642"/>
        <end position="655"/>
    </location>
</feature>
<dbReference type="Proteomes" id="UP001345013">
    <property type="component" value="Unassembled WGS sequence"/>
</dbReference>
<dbReference type="SMART" id="SM00220">
    <property type="entry name" value="S_TKc"/>
    <property type="match status" value="1"/>
</dbReference>
<gene>
    <name evidence="3" type="ORF">LTR24_004334</name>
</gene>
<dbReference type="CDD" id="cd00180">
    <property type="entry name" value="PKc"/>
    <property type="match status" value="1"/>
</dbReference>
<protein>
    <recommendedName>
        <fullName evidence="2">Protein kinase domain-containing protein</fullName>
    </recommendedName>
</protein>
<feature type="region of interest" description="Disordered" evidence="1">
    <location>
        <begin position="575"/>
        <end position="665"/>
    </location>
</feature>
<keyword evidence="4" id="KW-1185">Reference proteome</keyword>
<feature type="compositionally biased region" description="Basic and acidic residues" evidence="1">
    <location>
        <begin position="616"/>
        <end position="625"/>
    </location>
</feature>
<evidence type="ECO:0000256" key="1">
    <source>
        <dbReference type="SAM" id="MobiDB-lite"/>
    </source>
</evidence>
<dbReference type="Pfam" id="PF00069">
    <property type="entry name" value="Pkinase"/>
    <property type="match status" value="1"/>
</dbReference>
<dbReference type="Gene3D" id="1.10.510.10">
    <property type="entry name" value="Transferase(Phosphotransferase) domain 1"/>
    <property type="match status" value="1"/>
</dbReference>
<dbReference type="EMBL" id="JAVRRG010000044">
    <property type="protein sequence ID" value="KAK5093346.1"/>
    <property type="molecule type" value="Genomic_DNA"/>
</dbReference>
<dbReference type="SUPFAM" id="SSF56112">
    <property type="entry name" value="Protein kinase-like (PK-like)"/>
    <property type="match status" value="1"/>
</dbReference>
<evidence type="ECO:0000313" key="3">
    <source>
        <dbReference type="EMBL" id="KAK5093346.1"/>
    </source>
</evidence>
<organism evidence="3 4">
    <name type="scientific">Lithohypha guttulata</name>
    <dbReference type="NCBI Taxonomy" id="1690604"/>
    <lineage>
        <taxon>Eukaryota</taxon>
        <taxon>Fungi</taxon>
        <taxon>Dikarya</taxon>
        <taxon>Ascomycota</taxon>
        <taxon>Pezizomycotina</taxon>
        <taxon>Eurotiomycetes</taxon>
        <taxon>Chaetothyriomycetidae</taxon>
        <taxon>Chaetothyriales</taxon>
        <taxon>Trichomeriaceae</taxon>
        <taxon>Lithohypha</taxon>
    </lineage>
</organism>
<proteinExistence type="predicted"/>
<dbReference type="PANTHER" id="PTHR24359:SF37">
    <property type="entry name" value="PROTEIN KINASE DOMAIN-CONTAINING PROTEIN"/>
    <property type="match status" value="1"/>
</dbReference>
<feature type="compositionally biased region" description="Basic and acidic residues" evidence="1">
    <location>
        <begin position="576"/>
        <end position="588"/>
    </location>
</feature>
<feature type="region of interest" description="Disordered" evidence="1">
    <location>
        <begin position="426"/>
        <end position="447"/>
    </location>
</feature>
<dbReference type="PROSITE" id="PS50011">
    <property type="entry name" value="PROTEIN_KINASE_DOM"/>
    <property type="match status" value="1"/>
</dbReference>
<dbReference type="InterPro" id="IPR011009">
    <property type="entry name" value="Kinase-like_dom_sf"/>
</dbReference>
<accession>A0ABR0KCJ3</accession>
<feature type="domain" description="Protein kinase" evidence="2">
    <location>
        <begin position="221"/>
        <end position="572"/>
    </location>
</feature>
<reference evidence="3 4" key="1">
    <citation type="submission" date="2023-08" db="EMBL/GenBank/DDBJ databases">
        <title>Black Yeasts Isolated from many extreme environments.</title>
        <authorList>
            <person name="Coleine C."/>
            <person name="Stajich J.E."/>
            <person name="Selbmann L."/>
        </authorList>
    </citation>
    <scope>NUCLEOTIDE SEQUENCE [LARGE SCALE GENOMIC DNA]</scope>
    <source>
        <strain evidence="3 4">CCFEE 5885</strain>
    </source>
</reference>
<evidence type="ECO:0000259" key="2">
    <source>
        <dbReference type="PROSITE" id="PS50011"/>
    </source>
</evidence>
<name>A0ABR0KCJ3_9EURO</name>
<dbReference type="InterPro" id="IPR000719">
    <property type="entry name" value="Prot_kinase_dom"/>
</dbReference>
<comment type="caution">
    <text evidence="3">The sequence shown here is derived from an EMBL/GenBank/DDBJ whole genome shotgun (WGS) entry which is preliminary data.</text>
</comment>
<sequence length="665" mass="75711">MENEGPEVVPPESEIFPPTVRCTVIVAFSDDKTEEPREFDLCWTGRKDYETMDHWLRSKLKKYEVSQGSRKVYFRHGSFRAFGPDHTIDIFDIKESRLQEDFVNYVRDHIVRGACGFIYRYPRDPFKFQIDLNYSSVNLQFGMNKSLIFEIEKKLKDNINIDGRKFISRADLGPFHDKNIIQRIIELDHDVKCGKLRKSPARGMSSTMMTFSRSNAFGFVHRDKNQLGRGMYGNVRAVRIDPAHHQFSQDISRDRNCVFALKEFTKTGASDEFKTEIKMLRKLEKIPHKHLLQNLASWVYQKRFFILYPKADFNLRTFMEDHDLYPAQEGRRQAGHGIWLIDQLRGLADALRKIHSMGRETTAQSHEGTSSTGFAQASIYSGEKTGCHHDLKPENILVFGDGIPNFVFKIADYGCANAKDLDAEGNSRKTHAKGTQDYHAPEASSDSVSRPFDMWAMGCIFLELLVWGFMPSKSKKEAFVNERKQCMDKIPSSTVHDHGFYYRENSLGQRVKLRPAVIEHIAALRKHCKGDPAFEEIVNPGKVIEQLLCINKDDRMKAPRLFEAMDAIHTNAIADTKPKAAGESRKVVEPFPQPSDAGDVQPPEQAYSLTVIPPDVHPEPQEDHANSGAGFAENSFGPAPAPTSQPRRSAKQALQNVDKHFSPKK</sequence>